<evidence type="ECO:0000313" key="2">
    <source>
        <dbReference type="Proteomes" id="UP001592582"/>
    </source>
</evidence>
<dbReference type="Gene3D" id="3.40.30.10">
    <property type="entry name" value="Glutaredoxin"/>
    <property type="match status" value="1"/>
</dbReference>
<dbReference type="Proteomes" id="UP001592582">
    <property type="component" value="Unassembled WGS sequence"/>
</dbReference>
<proteinExistence type="predicted"/>
<name>A0ABV6VF48_9ACTN</name>
<dbReference type="InterPro" id="IPR036249">
    <property type="entry name" value="Thioredoxin-like_sf"/>
</dbReference>
<evidence type="ECO:0000313" key="1">
    <source>
        <dbReference type="EMBL" id="MFC1412347.1"/>
    </source>
</evidence>
<dbReference type="InterPro" id="IPR012336">
    <property type="entry name" value="Thioredoxin-like_fold"/>
</dbReference>
<protein>
    <submittedName>
        <fullName evidence="1">DsbA family protein</fullName>
    </submittedName>
</protein>
<dbReference type="EMBL" id="JBHEZX010000011">
    <property type="protein sequence ID" value="MFC1412347.1"/>
    <property type="molecule type" value="Genomic_DNA"/>
</dbReference>
<comment type="caution">
    <text evidence="1">The sequence shown here is derived from an EMBL/GenBank/DDBJ whole genome shotgun (WGS) entry which is preliminary data.</text>
</comment>
<dbReference type="Pfam" id="PF13462">
    <property type="entry name" value="Thioredoxin_4"/>
    <property type="match status" value="1"/>
</dbReference>
<dbReference type="SUPFAM" id="SSF52833">
    <property type="entry name" value="Thioredoxin-like"/>
    <property type="match status" value="1"/>
</dbReference>
<reference evidence="1 2" key="1">
    <citation type="submission" date="2024-09" db="EMBL/GenBank/DDBJ databases">
        <authorList>
            <person name="Lee S.D."/>
        </authorList>
    </citation>
    <scope>NUCLEOTIDE SEQUENCE [LARGE SCALE GENOMIC DNA]</scope>
    <source>
        <strain evidence="1 2">N1-1</strain>
    </source>
</reference>
<accession>A0ABV6VF48</accession>
<gene>
    <name evidence="1" type="ORF">ACEZDG_24060</name>
</gene>
<organism evidence="1 2">
    <name type="scientific">Streptacidiphilus alkalitolerans</name>
    <dbReference type="NCBI Taxonomy" id="3342712"/>
    <lineage>
        <taxon>Bacteria</taxon>
        <taxon>Bacillati</taxon>
        <taxon>Actinomycetota</taxon>
        <taxon>Actinomycetes</taxon>
        <taxon>Kitasatosporales</taxon>
        <taxon>Streptomycetaceae</taxon>
        <taxon>Streptacidiphilus</taxon>
    </lineage>
</organism>
<sequence length="281" mass="29346">MAASPRVRVAKAAVAAVALAVAVGGEATVAKALSEGGLQRTTADRPADQRMLAPAAVSRSLSRAPLVKASPVKAPLVKDVPQRRVLLGLPARLSPDGAGIDVGYADAPVVLTVFEDFRCSTTAAFEARQGAKLAAMAAAHQVLVRYVLESSLDQRLPGPGALLATNAARAALAHGGFPEYHALLFANQPDEYTDGFTEARLLQLGSSVPHLRGPAFDAELHDLWYRSWVGQAQTAYTDAKVHHGTPSMLLNGQEVDLGAQPKLLTDPAALGALVQQAAKSN</sequence>
<keyword evidence="2" id="KW-1185">Reference proteome</keyword>